<organism evidence="1 2">
    <name type="scientific">Coniosporium uncinatum</name>
    <dbReference type="NCBI Taxonomy" id="93489"/>
    <lineage>
        <taxon>Eukaryota</taxon>
        <taxon>Fungi</taxon>
        <taxon>Dikarya</taxon>
        <taxon>Ascomycota</taxon>
        <taxon>Pezizomycotina</taxon>
        <taxon>Dothideomycetes</taxon>
        <taxon>Dothideomycetes incertae sedis</taxon>
        <taxon>Coniosporium</taxon>
    </lineage>
</organism>
<proteinExistence type="predicted"/>
<evidence type="ECO:0000313" key="2">
    <source>
        <dbReference type="Proteomes" id="UP001186974"/>
    </source>
</evidence>
<name>A0ACC3D1G9_9PEZI</name>
<accession>A0ACC3D1G9</accession>
<dbReference type="Proteomes" id="UP001186974">
    <property type="component" value="Unassembled WGS sequence"/>
</dbReference>
<reference evidence="1" key="1">
    <citation type="submission" date="2024-09" db="EMBL/GenBank/DDBJ databases">
        <title>Black Yeasts Isolated from many extreme environments.</title>
        <authorList>
            <person name="Coleine C."/>
            <person name="Stajich J.E."/>
            <person name="Selbmann L."/>
        </authorList>
    </citation>
    <scope>NUCLEOTIDE SEQUENCE</scope>
    <source>
        <strain evidence="1">CCFEE 5737</strain>
    </source>
</reference>
<gene>
    <name evidence="1" type="ORF">LTS18_008547</name>
</gene>
<sequence length="68" mass="7696">DLMQDLRSRGDEAAIAAAERTLNSEKKHRDIIEQFGRYPHRNAVMGREKTEQERKYLTEGGATFGTSG</sequence>
<comment type="caution">
    <text evidence="1">The sequence shown here is derived from an EMBL/GenBank/DDBJ whole genome shotgun (WGS) entry which is preliminary data.</text>
</comment>
<dbReference type="EMBL" id="JAWDJW010008574">
    <property type="protein sequence ID" value="KAK3060437.1"/>
    <property type="molecule type" value="Genomic_DNA"/>
</dbReference>
<keyword evidence="2" id="KW-1185">Reference proteome</keyword>
<evidence type="ECO:0000313" key="1">
    <source>
        <dbReference type="EMBL" id="KAK3060437.1"/>
    </source>
</evidence>
<feature type="non-terminal residue" evidence="1">
    <location>
        <position position="1"/>
    </location>
</feature>
<protein>
    <submittedName>
        <fullName evidence="1">Uncharacterized protein</fullName>
    </submittedName>
</protein>